<dbReference type="AlphaFoldDB" id="A0A241Q7C3"/>
<evidence type="ECO:0000313" key="5">
    <source>
        <dbReference type="Proteomes" id="UP000510650"/>
    </source>
</evidence>
<evidence type="ECO:0000313" key="4">
    <source>
        <dbReference type="EMBL" id="QLO15398.1"/>
    </source>
</evidence>
<dbReference type="Proteomes" id="UP000510650">
    <property type="component" value="Chromosome"/>
</dbReference>
<reference evidence="5 6" key="1">
    <citation type="submission" date="2020-06" db="EMBL/GenBank/DDBJ databases">
        <title>REHAB project genomes.</title>
        <authorList>
            <person name="Shaw L.P."/>
        </authorList>
    </citation>
    <scope>NUCLEOTIDE SEQUENCE [LARGE SCALE GENOMIC DNA]</scope>
    <source>
        <strain evidence="3 6">RHBSTW-00116</strain>
        <strain evidence="5">RHBSTW-00398</strain>
    </source>
</reference>
<evidence type="ECO:0000313" key="2">
    <source>
        <dbReference type="EMBL" id="ELV3680081.1"/>
    </source>
</evidence>
<accession>A0A241Q7C3</accession>
<dbReference type="EMBL" id="JABXRI010000001">
    <property type="protein sequence ID" value="MBA8065201.1"/>
    <property type="molecule type" value="Genomic_DNA"/>
</dbReference>
<evidence type="ECO:0000313" key="1">
    <source>
        <dbReference type="EMBL" id="CAH6568877.1"/>
    </source>
</evidence>
<dbReference type="EMBL" id="CP055538">
    <property type="protein sequence ID" value="QLO15398.1"/>
    <property type="molecule type" value="Genomic_DNA"/>
</dbReference>
<reference evidence="1" key="3">
    <citation type="submission" date="2022-05" db="EMBL/GenBank/DDBJ databases">
        <authorList>
            <person name="Alioto T."/>
            <person name="Alioto T."/>
            <person name="Gomez Garrido J."/>
        </authorList>
    </citation>
    <scope>NUCLEOTIDE SEQUENCE</scope>
    <source>
        <strain evidence="1">112</strain>
    </source>
</reference>
<name>A0A241Q7C3_CITFR</name>
<proteinExistence type="predicted"/>
<dbReference type="RefSeq" id="WP_048998197.1">
    <property type="nucleotide sequence ID" value="NZ_CAXOKH010000007.1"/>
</dbReference>
<evidence type="ECO:0000313" key="6">
    <source>
        <dbReference type="Proteomes" id="UP000591803"/>
    </source>
</evidence>
<reference evidence="2" key="4">
    <citation type="submission" date="2023-05" db="EMBL/GenBank/DDBJ databases">
        <authorList>
            <consortium name="Clinical and Environmental Microbiology Branch: Whole genome sequencing antimicrobial resistance pathogens in the healthcare setting"/>
        </authorList>
    </citation>
    <scope>NUCLEOTIDE SEQUENCE</scope>
    <source>
        <strain evidence="2">2023GN-00287</strain>
    </source>
</reference>
<dbReference type="Proteomes" id="UP000591803">
    <property type="component" value="Unassembled WGS sequence"/>
</dbReference>
<dbReference type="Proteomes" id="UP000789647">
    <property type="component" value="Chromosome"/>
</dbReference>
<reference evidence="4" key="2">
    <citation type="journal article" date="2021" name="Microb. Genom.">
        <title>A genomic epidemiological study shows that prevalence of antimicrobial resistance in Enterobacterales is associated with the livestock host, as well as antimicrobial usage.</title>
        <authorList>
            <person name="AbuOun M."/>
            <person name="Jones H."/>
            <person name="Stubberfield E."/>
            <person name="Gilson D."/>
            <person name="Shaw L.P."/>
            <person name="Hubbard A.T.M."/>
            <person name="Chau K.K."/>
            <person name="Sebra R."/>
            <person name="Peto T.E.A."/>
            <person name="Crook D.W."/>
            <person name="Read D.S."/>
            <person name="Gweon H.S."/>
            <person name="Walker A.S."/>
            <person name="Stoesser N."/>
            <person name="Smith R.P."/>
            <person name="Anjum M.F."/>
            <person name="On Behalf Of The Rehab Consortium."/>
        </authorList>
    </citation>
    <scope>NUCLEOTIDE SEQUENCE</scope>
    <source>
        <strain evidence="4">RHBSTW-00398</strain>
    </source>
</reference>
<dbReference type="EMBL" id="ABOSXX010000009">
    <property type="protein sequence ID" value="ELV3680081.1"/>
    <property type="molecule type" value="Genomic_DNA"/>
</dbReference>
<protein>
    <submittedName>
        <fullName evidence="3">Inovirus-type Gp2 protein</fullName>
    </submittedName>
</protein>
<sequence>MKRHYPHFKKITPDDFLLNMINHHLNQILMRHSKILAFRMDFDYQRGTNRFIRNSSFEIQDDLRDLTLAVMQMPQLCGCFWVLEWTSEGAVHAHAIFYLNGQEHQKSFPFILRAEELWLEITHGEGKSQRCKPNAYHRDNINNVVEYHNNDAINSLRRIASYLAKEDQKYGLPIWGYNEIPSPARQGRPRKFS</sequence>
<dbReference type="Proteomes" id="UP001279522">
    <property type="component" value="Unassembled WGS sequence"/>
</dbReference>
<evidence type="ECO:0000313" key="3">
    <source>
        <dbReference type="EMBL" id="MBA8065201.1"/>
    </source>
</evidence>
<gene>
    <name evidence="1" type="ORF">AI2935V1_0957</name>
    <name evidence="3" type="ORF">HV077_23090</name>
    <name evidence="4" type="ORF">HV183_19185</name>
    <name evidence="2" type="ORF">SGX49_002509</name>
</gene>
<dbReference type="EMBL" id="OW995941">
    <property type="protein sequence ID" value="CAH6568877.1"/>
    <property type="molecule type" value="Genomic_DNA"/>
</dbReference>
<organism evidence="3 6">
    <name type="scientific">Citrobacter freundii</name>
    <dbReference type="NCBI Taxonomy" id="546"/>
    <lineage>
        <taxon>Bacteria</taxon>
        <taxon>Pseudomonadati</taxon>
        <taxon>Pseudomonadota</taxon>
        <taxon>Gammaproteobacteria</taxon>
        <taxon>Enterobacterales</taxon>
        <taxon>Enterobacteriaceae</taxon>
        <taxon>Citrobacter</taxon>
        <taxon>Citrobacter freundii complex</taxon>
    </lineage>
</organism>